<evidence type="ECO:0000313" key="1">
    <source>
        <dbReference type="EMBL" id="SMY35225.1"/>
    </source>
</evidence>
<dbReference type="AlphaFoldDB" id="A0A1Y6MF79"/>
<protein>
    <submittedName>
        <fullName evidence="1">Uncharacterized protein</fullName>
    </submittedName>
</protein>
<reference evidence="2" key="1">
    <citation type="submission" date="2017-06" db="EMBL/GenBank/DDBJ databases">
        <authorList>
            <person name="Rodrigo-Torres L."/>
            <person name="Arahal R.D."/>
            <person name="Lucena T."/>
        </authorList>
    </citation>
    <scope>NUCLEOTIDE SEQUENCE [LARGE SCALE GENOMIC DNA]</scope>
    <source>
        <strain evidence="2">CECT 9192</strain>
    </source>
</reference>
<name>A0A1Y6MF79_9GAMM</name>
<accession>A0A1Y6MF79</accession>
<dbReference type="EMBL" id="FYAJ01000003">
    <property type="protein sequence ID" value="SMY35225.1"/>
    <property type="molecule type" value="Genomic_DNA"/>
</dbReference>
<keyword evidence="2" id="KW-1185">Reference proteome</keyword>
<proteinExistence type="predicted"/>
<gene>
    <name evidence="1" type="ORF">PAND9192_01894</name>
</gene>
<evidence type="ECO:0000313" key="2">
    <source>
        <dbReference type="Proteomes" id="UP000195719"/>
    </source>
</evidence>
<organism evidence="1 2">
    <name type="scientific">Photobacterium andalusiense</name>
    <dbReference type="NCBI Taxonomy" id="2204296"/>
    <lineage>
        <taxon>Bacteria</taxon>
        <taxon>Pseudomonadati</taxon>
        <taxon>Pseudomonadota</taxon>
        <taxon>Gammaproteobacteria</taxon>
        <taxon>Vibrionales</taxon>
        <taxon>Vibrionaceae</taxon>
        <taxon>Photobacterium</taxon>
    </lineage>
</organism>
<dbReference type="Proteomes" id="UP000195719">
    <property type="component" value="Unassembled WGS sequence"/>
</dbReference>
<sequence>MPKKIFLKSGIVGIGITFFNNGNCICGTNVTVMFLVVDLVVFL</sequence>